<evidence type="ECO:0000313" key="1">
    <source>
        <dbReference type="EMBL" id="CAE0380361.1"/>
    </source>
</evidence>
<sequence length="116" mass="13544">MTTISMASKSKDTFIKSFLRVLFEDDQFAKNNKDEYVDDVMGRILSIGKPYFDRDVSQLRYLNEDPEKKAQTEEQVKKAIHDLKAARFNKKAYDLIKIAGDQETLNQTHPSFVSWY</sequence>
<dbReference type="AlphaFoldDB" id="A0A7S3KCI3"/>
<reference evidence="1" key="1">
    <citation type="submission" date="2021-01" db="EMBL/GenBank/DDBJ databases">
        <authorList>
            <person name="Corre E."/>
            <person name="Pelletier E."/>
            <person name="Niang G."/>
            <person name="Scheremetjew M."/>
            <person name="Finn R."/>
            <person name="Kale V."/>
            <person name="Holt S."/>
            <person name="Cochrane G."/>
            <person name="Meng A."/>
            <person name="Brown T."/>
            <person name="Cohen L."/>
        </authorList>
    </citation>
    <scope>NUCLEOTIDE SEQUENCE</scope>
    <source>
        <strain evidence="1">CT5</strain>
    </source>
</reference>
<gene>
    <name evidence="1" type="ORF">ECRA1380_LOCUS5322</name>
</gene>
<dbReference type="EMBL" id="HBIK01011382">
    <property type="protein sequence ID" value="CAE0380361.1"/>
    <property type="molecule type" value="Transcribed_RNA"/>
</dbReference>
<organism evidence="1">
    <name type="scientific">Euplotes crassus</name>
    <dbReference type="NCBI Taxonomy" id="5936"/>
    <lineage>
        <taxon>Eukaryota</taxon>
        <taxon>Sar</taxon>
        <taxon>Alveolata</taxon>
        <taxon>Ciliophora</taxon>
        <taxon>Intramacronucleata</taxon>
        <taxon>Spirotrichea</taxon>
        <taxon>Hypotrichia</taxon>
        <taxon>Euplotida</taxon>
        <taxon>Euplotidae</taxon>
        <taxon>Moneuplotes</taxon>
    </lineage>
</organism>
<name>A0A7S3KCI3_EUPCR</name>
<protein>
    <submittedName>
        <fullName evidence="1">Uncharacterized protein</fullName>
    </submittedName>
</protein>
<proteinExistence type="predicted"/>
<accession>A0A7S3KCI3</accession>